<accession>A0ABZ2AGN2</accession>
<evidence type="ECO:0000259" key="1">
    <source>
        <dbReference type="PROSITE" id="PS50142"/>
    </source>
</evidence>
<evidence type="ECO:0000313" key="2">
    <source>
        <dbReference type="EMBL" id="WVN21272.1"/>
    </source>
</evidence>
<reference evidence="2" key="1">
    <citation type="submission" date="2024-01" db="EMBL/GenBank/DDBJ databases">
        <title>Complete genome sequence of Mycoplasma gateae strain 3700.</title>
        <authorList>
            <person name="Spergser J."/>
        </authorList>
    </citation>
    <scope>NUCLEOTIDE SEQUENCE [LARGE SCALE GENOMIC DNA]</scope>
    <source>
        <strain evidence="2">3700</strain>
    </source>
</reference>
<feature type="domain" description="RNase III" evidence="1">
    <location>
        <begin position="11"/>
        <end position="73"/>
    </location>
</feature>
<dbReference type="RefSeq" id="WP_330463311.1">
    <property type="nucleotide sequence ID" value="NZ_CP143578.1"/>
</dbReference>
<proteinExistence type="predicted"/>
<gene>
    <name evidence="2" type="ORF">V2E26_02540</name>
</gene>
<dbReference type="Proteomes" id="UP001431935">
    <property type="component" value="Chromosome"/>
</dbReference>
<organism evidence="2 3">
    <name type="scientific">Metamycoplasma gateae</name>
    <dbReference type="NCBI Taxonomy" id="35769"/>
    <lineage>
        <taxon>Bacteria</taxon>
        <taxon>Bacillati</taxon>
        <taxon>Mycoplasmatota</taxon>
        <taxon>Mycoplasmoidales</taxon>
        <taxon>Metamycoplasmataceae</taxon>
        <taxon>Metamycoplasma</taxon>
    </lineage>
</organism>
<dbReference type="EMBL" id="CP143578">
    <property type="protein sequence ID" value="WVN21272.1"/>
    <property type="molecule type" value="Genomic_DNA"/>
</dbReference>
<sequence length="86" mass="10320">MKLNKKDLEFWTKLEDKLKTFIDFKNLTDQQKYTLITAFTHKSYANEHKSSEHNDFLEFVGDGVLQFISTMWISKLKLTLKPRRSY</sequence>
<dbReference type="InterPro" id="IPR000999">
    <property type="entry name" value="RNase_III_dom"/>
</dbReference>
<dbReference type="InterPro" id="IPR036389">
    <property type="entry name" value="RNase_III_sf"/>
</dbReference>
<keyword evidence="3" id="KW-1185">Reference proteome</keyword>
<dbReference type="PROSITE" id="PS50142">
    <property type="entry name" value="RNASE_3_2"/>
    <property type="match status" value="1"/>
</dbReference>
<evidence type="ECO:0000313" key="3">
    <source>
        <dbReference type="Proteomes" id="UP001431935"/>
    </source>
</evidence>
<dbReference type="Gene3D" id="1.10.1520.10">
    <property type="entry name" value="Ribonuclease III domain"/>
    <property type="match status" value="1"/>
</dbReference>
<protein>
    <recommendedName>
        <fullName evidence="1">RNase III domain-containing protein</fullName>
    </recommendedName>
</protein>
<name>A0ABZ2AGN2_9BACT</name>
<dbReference type="SUPFAM" id="SSF69065">
    <property type="entry name" value="RNase III domain-like"/>
    <property type="match status" value="1"/>
</dbReference>